<organism evidence="1">
    <name type="scientific">Arundo donax</name>
    <name type="common">Giant reed</name>
    <name type="synonym">Donax arundinaceus</name>
    <dbReference type="NCBI Taxonomy" id="35708"/>
    <lineage>
        <taxon>Eukaryota</taxon>
        <taxon>Viridiplantae</taxon>
        <taxon>Streptophyta</taxon>
        <taxon>Embryophyta</taxon>
        <taxon>Tracheophyta</taxon>
        <taxon>Spermatophyta</taxon>
        <taxon>Magnoliopsida</taxon>
        <taxon>Liliopsida</taxon>
        <taxon>Poales</taxon>
        <taxon>Poaceae</taxon>
        <taxon>PACMAD clade</taxon>
        <taxon>Arundinoideae</taxon>
        <taxon>Arundineae</taxon>
        <taxon>Arundo</taxon>
    </lineage>
</organism>
<sequence>MQFKVRCPRGRAGRSPFLYQHVVLRAIRCSQSRLSVPPCTAPVPDADSSLPPHEGHDCSLCLATTVDAGALATGSKIQGIYGTDPSCCVVFVSLYLP</sequence>
<reference evidence="1" key="1">
    <citation type="submission" date="2014-09" db="EMBL/GenBank/DDBJ databases">
        <authorList>
            <person name="Magalhaes I.L.F."/>
            <person name="Oliveira U."/>
            <person name="Santos F.R."/>
            <person name="Vidigal T.H.D.A."/>
            <person name="Brescovit A.D."/>
            <person name="Santos A.J."/>
        </authorList>
    </citation>
    <scope>NUCLEOTIDE SEQUENCE</scope>
    <source>
        <tissue evidence="1">Shoot tissue taken approximately 20 cm above the soil surface</tissue>
    </source>
</reference>
<name>A0A0A9ENT0_ARUDO</name>
<dbReference type="AlphaFoldDB" id="A0A0A9ENT0"/>
<accession>A0A0A9ENT0</accession>
<proteinExistence type="predicted"/>
<dbReference type="EMBL" id="GBRH01196129">
    <property type="protein sequence ID" value="JAE01767.1"/>
    <property type="molecule type" value="Transcribed_RNA"/>
</dbReference>
<reference evidence="1" key="2">
    <citation type="journal article" date="2015" name="Data Brief">
        <title>Shoot transcriptome of the giant reed, Arundo donax.</title>
        <authorList>
            <person name="Barrero R.A."/>
            <person name="Guerrero F.D."/>
            <person name="Moolhuijzen P."/>
            <person name="Goolsby J.A."/>
            <person name="Tidwell J."/>
            <person name="Bellgard S.E."/>
            <person name="Bellgard M.I."/>
        </authorList>
    </citation>
    <scope>NUCLEOTIDE SEQUENCE</scope>
    <source>
        <tissue evidence="1">Shoot tissue taken approximately 20 cm above the soil surface</tissue>
    </source>
</reference>
<protein>
    <submittedName>
        <fullName evidence="1">Uncharacterized protein</fullName>
    </submittedName>
</protein>
<evidence type="ECO:0000313" key="1">
    <source>
        <dbReference type="EMBL" id="JAE01767.1"/>
    </source>
</evidence>